<evidence type="ECO:0000313" key="2">
    <source>
        <dbReference type="EMBL" id="GAT13318.1"/>
    </source>
</evidence>
<protein>
    <submittedName>
        <fullName evidence="2">Uncharacterized protein</fullName>
    </submittedName>
</protein>
<feature type="region of interest" description="Disordered" evidence="1">
    <location>
        <begin position="1"/>
        <end position="20"/>
    </location>
</feature>
<evidence type="ECO:0000256" key="1">
    <source>
        <dbReference type="SAM" id="MobiDB-lite"/>
    </source>
</evidence>
<dbReference type="STRING" id="1797.RMCT_0289"/>
<dbReference type="RefSeq" id="WP_003927558.1">
    <property type="nucleotide sequence ID" value="NZ_BCTB01000002.1"/>
</dbReference>
<name>A0A100XBC4_MYCTH</name>
<reference evidence="3" key="2">
    <citation type="submission" date="2016-02" db="EMBL/GenBank/DDBJ databases">
        <title>Draft genome sequence of five rapidly growing Mycobacterium species.</title>
        <authorList>
            <person name="Katahira K."/>
            <person name="Gotou Y."/>
            <person name="Iida K."/>
            <person name="Ogura Y."/>
            <person name="Hayashi T."/>
        </authorList>
    </citation>
    <scope>NUCLEOTIDE SEQUENCE [LARGE SCALE GENOMIC DNA]</scope>
    <source>
        <strain evidence="3">JCM6362</strain>
    </source>
</reference>
<reference evidence="2 3" key="1">
    <citation type="journal article" date="2016" name="Genome Announc.">
        <title>Draft Genome Sequences of Five Rapidly Growing Mycobacterium Species, M. thermoresistibile, M. fortuitum subsp. acetamidolyticum, M. canariasense, M. brisbanense, and M. novocastrense.</title>
        <authorList>
            <person name="Katahira K."/>
            <person name="Ogura Y."/>
            <person name="Gotoh Y."/>
            <person name="Hayashi T."/>
        </authorList>
    </citation>
    <scope>NUCLEOTIDE SEQUENCE [LARGE SCALE GENOMIC DNA]</scope>
    <source>
        <strain evidence="2 3">JCM6362</strain>
    </source>
</reference>
<evidence type="ECO:0000313" key="3">
    <source>
        <dbReference type="Proteomes" id="UP000069654"/>
    </source>
</evidence>
<comment type="caution">
    <text evidence="2">The sequence shown here is derived from an EMBL/GenBank/DDBJ whole genome shotgun (WGS) entry which is preliminary data.</text>
</comment>
<dbReference type="Proteomes" id="UP000069654">
    <property type="component" value="Unassembled WGS sequence"/>
</dbReference>
<proteinExistence type="predicted"/>
<sequence length="74" mass="8685">MSAVQERQALSERAEQSGWQRREVDHVDVYTRGDTRIRVIWSGSERIAGASLFHDDIMTTYTRDVAAIDRWFKR</sequence>
<dbReference type="OMA" id="GWTHRTA"/>
<accession>A0A100XBC4</accession>
<dbReference type="EMBL" id="BCTB01000002">
    <property type="protein sequence ID" value="GAT13318.1"/>
    <property type="molecule type" value="Genomic_DNA"/>
</dbReference>
<feature type="compositionally biased region" description="Basic and acidic residues" evidence="1">
    <location>
        <begin position="9"/>
        <end position="20"/>
    </location>
</feature>
<gene>
    <name evidence="2" type="ORF">RMCT_0289</name>
</gene>
<dbReference type="AlphaFoldDB" id="A0A100XBC4"/>
<dbReference type="OrthoDB" id="4629960at2"/>
<organism evidence="2 3">
    <name type="scientific">Mycolicibacterium thermoresistibile</name>
    <name type="common">Mycobacterium thermoresistibile</name>
    <dbReference type="NCBI Taxonomy" id="1797"/>
    <lineage>
        <taxon>Bacteria</taxon>
        <taxon>Bacillati</taxon>
        <taxon>Actinomycetota</taxon>
        <taxon>Actinomycetes</taxon>
        <taxon>Mycobacteriales</taxon>
        <taxon>Mycobacteriaceae</taxon>
        <taxon>Mycolicibacterium</taxon>
    </lineage>
</organism>